<protein>
    <submittedName>
        <fullName evidence="10">Iroquois-class homeodomain protein irx-3-like</fullName>
    </submittedName>
</protein>
<evidence type="ECO:0000313" key="10">
    <source>
        <dbReference type="RefSeq" id="XP_031418428.1"/>
    </source>
</evidence>
<comment type="similarity">
    <text evidence="2">Belongs to the TALE/IRO homeobox family.</text>
</comment>
<keyword evidence="5 6" id="KW-0539">Nucleus</keyword>
<dbReference type="InterPro" id="IPR009057">
    <property type="entry name" value="Homeodomain-like_sf"/>
</dbReference>
<organism evidence="9 10">
    <name type="scientific">Clupea harengus</name>
    <name type="common">Atlantic herring</name>
    <dbReference type="NCBI Taxonomy" id="7950"/>
    <lineage>
        <taxon>Eukaryota</taxon>
        <taxon>Metazoa</taxon>
        <taxon>Chordata</taxon>
        <taxon>Craniata</taxon>
        <taxon>Vertebrata</taxon>
        <taxon>Euteleostomi</taxon>
        <taxon>Actinopterygii</taxon>
        <taxon>Neopterygii</taxon>
        <taxon>Teleostei</taxon>
        <taxon>Clupei</taxon>
        <taxon>Clupeiformes</taxon>
        <taxon>Clupeoidei</taxon>
        <taxon>Clupeidae</taxon>
        <taxon>Clupea</taxon>
    </lineage>
</organism>
<feature type="DNA-binding region" description="Homeobox" evidence="6">
    <location>
        <begin position="118"/>
        <end position="170"/>
    </location>
</feature>
<dbReference type="InterPro" id="IPR003893">
    <property type="entry name" value="Iroquois_homeo"/>
</dbReference>
<evidence type="ECO:0000256" key="4">
    <source>
        <dbReference type="ARBA" id="ARBA00023155"/>
    </source>
</evidence>
<reference evidence="10" key="1">
    <citation type="submission" date="2025-08" db="UniProtKB">
        <authorList>
            <consortium name="RefSeq"/>
        </authorList>
    </citation>
    <scope>IDENTIFICATION</scope>
</reference>
<dbReference type="AlphaFoldDB" id="A0A6P8EQM3"/>
<gene>
    <name evidence="10" type="primary">LOC105908729</name>
</gene>
<dbReference type="PANTHER" id="PTHR11211:SF14">
    <property type="entry name" value="IROQUOIS-CLASS HOMEODOMAIN PROTEIN IRX-3"/>
    <property type="match status" value="1"/>
</dbReference>
<feature type="domain" description="Homeobox" evidence="8">
    <location>
        <begin position="116"/>
        <end position="169"/>
    </location>
</feature>
<feature type="compositionally biased region" description="Basic and acidic residues" evidence="7">
    <location>
        <begin position="285"/>
        <end position="294"/>
    </location>
</feature>
<dbReference type="GO" id="GO:0005634">
    <property type="term" value="C:nucleus"/>
    <property type="evidence" value="ECO:0007669"/>
    <property type="project" value="UniProtKB-SubCell"/>
</dbReference>
<dbReference type="Pfam" id="PF05920">
    <property type="entry name" value="Homeobox_KN"/>
    <property type="match status" value="1"/>
</dbReference>
<feature type="region of interest" description="Disordered" evidence="7">
    <location>
        <begin position="173"/>
        <end position="303"/>
    </location>
</feature>
<dbReference type="GO" id="GO:0048468">
    <property type="term" value="P:cell development"/>
    <property type="evidence" value="ECO:0007669"/>
    <property type="project" value="TreeGrafter"/>
</dbReference>
<evidence type="ECO:0000256" key="2">
    <source>
        <dbReference type="ARBA" id="ARBA00008446"/>
    </source>
</evidence>
<keyword evidence="4 6" id="KW-0371">Homeobox</keyword>
<dbReference type="Proteomes" id="UP000515152">
    <property type="component" value="Chromosome 3"/>
</dbReference>
<dbReference type="PROSITE" id="PS50071">
    <property type="entry name" value="HOMEOBOX_2"/>
    <property type="match status" value="1"/>
</dbReference>
<dbReference type="PROSITE" id="PS00027">
    <property type="entry name" value="HOMEOBOX_1"/>
    <property type="match status" value="1"/>
</dbReference>
<dbReference type="RefSeq" id="XP_031418428.1">
    <property type="nucleotide sequence ID" value="XM_031562568.2"/>
</dbReference>
<evidence type="ECO:0000313" key="9">
    <source>
        <dbReference type="Proteomes" id="UP000515152"/>
    </source>
</evidence>
<dbReference type="GO" id="GO:0000981">
    <property type="term" value="F:DNA-binding transcription factor activity, RNA polymerase II-specific"/>
    <property type="evidence" value="ECO:0007669"/>
    <property type="project" value="InterPro"/>
</dbReference>
<accession>A0A6P8EQM3</accession>
<dbReference type="InterPro" id="IPR001356">
    <property type="entry name" value="HD"/>
</dbReference>
<dbReference type="InterPro" id="IPR017970">
    <property type="entry name" value="Homeobox_CS"/>
</dbReference>
<dbReference type="GO" id="GO:0030182">
    <property type="term" value="P:neuron differentiation"/>
    <property type="evidence" value="ECO:0007669"/>
    <property type="project" value="TreeGrafter"/>
</dbReference>
<dbReference type="KEGG" id="char:105908729"/>
<evidence type="ECO:0000256" key="7">
    <source>
        <dbReference type="SAM" id="MobiDB-lite"/>
    </source>
</evidence>
<name>A0A6P8EQM3_CLUHA</name>
<dbReference type="Gene3D" id="1.10.10.60">
    <property type="entry name" value="Homeodomain-like"/>
    <property type="match status" value="1"/>
</dbReference>
<keyword evidence="9" id="KW-1185">Reference proteome</keyword>
<dbReference type="SMART" id="SM00548">
    <property type="entry name" value="IRO"/>
    <property type="match status" value="1"/>
</dbReference>
<sequence length="393" mass="44238">MTMSLPQLAYQYIRPPCLSERHGVANGRAGTEFSPSATLSNVLSTMYGAPFAATQGYGAFLPYSTTDVAILNQMGAHYELKDTPGIQHPGLSHHPSPFYPYGQCHFGDPNRPKNATRESTSTLKAWLSEHRKNPYPTKGEKIMLAIITKMTLTQVSTWFANARRRLKKENKMTWVPKSRTDEEENGYPSDNDGDGDKDDDEEIDLENIDAEKEENKDDSDDQDDNSERKRVDKSDSEISDANEDIPRHDVKFLEHPMKESKSTCEDPAKQANNGLFQPSVTQSSDESKDTHEPLHSNFTLPQKPKIWSLAETATMPDNPRKSPLPNRNSAPVTHPLLAPQRPLSCEVTKLPSWTKLAFSSHQIALNDHYLELAKQVSLNNNILYRHRDGKDHS</sequence>
<dbReference type="FunFam" id="1.10.10.60:FF:000003">
    <property type="entry name" value="Iroquois-class homeobox protein IRX"/>
    <property type="match status" value="1"/>
</dbReference>
<dbReference type="OrthoDB" id="5399138at2759"/>
<dbReference type="SUPFAM" id="SSF46689">
    <property type="entry name" value="Homeodomain-like"/>
    <property type="match status" value="1"/>
</dbReference>
<evidence type="ECO:0000256" key="1">
    <source>
        <dbReference type="ARBA" id="ARBA00004123"/>
    </source>
</evidence>
<evidence type="ECO:0000256" key="6">
    <source>
        <dbReference type="PROSITE-ProRule" id="PRU00108"/>
    </source>
</evidence>
<dbReference type="CDD" id="cd00086">
    <property type="entry name" value="homeodomain"/>
    <property type="match status" value="1"/>
</dbReference>
<feature type="compositionally biased region" description="Basic and acidic residues" evidence="7">
    <location>
        <begin position="225"/>
        <end position="236"/>
    </location>
</feature>
<proteinExistence type="inferred from homology"/>
<dbReference type="GeneID" id="105908729"/>
<dbReference type="SMART" id="SM00389">
    <property type="entry name" value="HOX"/>
    <property type="match status" value="1"/>
</dbReference>
<keyword evidence="3 6" id="KW-0238">DNA-binding</keyword>
<feature type="compositionally biased region" description="Acidic residues" evidence="7">
    <location>
        <begin position="181"/>
        <end position="208"/>
    </location>
</feature>
<dbReference type="PANTHER" id="PTHR11211">
    <property type="entry name" value="IROQUOIS-CLASS HOMEODOMAIN PROTEIN IRX"/>
    <property type="match status" value="1"/>
</dbReference>
<dbReference type="GO" id="GO:0000978">
    <property type="term" value="F:RNA polymerase II cis-regulatory region sequence-specific DNA binding"/>
    <property type="evidence" value="ECO:0007669"/>
    <property type="project" value="TreeGrafter"/>
</dbReference>
<evidence type="ECO:0000256" key="5">
    <source>
        <dbReference type="ARBA" id="ARBA00023242"/>
    </source>
</evidence>
<dbReference type="InterPro" id="IPR008422">
    <property type="entry name" value="KN_HD"/>
</dbReference>
<evidence type="ECO:0000259" key="8">
    <source>
        <dbReference type="PROSITE" id="PS50071"/>
    </source>
</evidence>
<feature type="compositionally biased region" description="Polar residues" evidence="7">
    <location>
        <begin position="270"/>
        <end position="284"/>
    </location>
</feature>
<comment type="subcellular location">
    <subcellularLocation>
        <location evidence="1 6">Nucleus</location>
    </subcellularLocation>
</comment>
<evidence type="ECO:0000256" key="3">
    <source>
        <dbReference type="ARBA" id="ARBA00023125"/>
    </source>
</evidence>
<feature type="compositionally biased region" description="Basic and acidic residues" evidence="7">
    <location>
        <begin position="244"/>
        <end position="268"/>
    </location>
</feature>